<sequence>MNAVEKTDNRELAEISIVLPPFSPPPPPPPPQPQQQQQPLTATVVESPAAAVANTTSPAPVQTSITGNLISIPMHLATSRMVCLRAPAHFAVEYSRKTHLANASHVMIEHIPEIPTKDIRSQTIYPITSSPEPAAASTGHPIFISTSPNPTITPTNASSNGSAFVASDEDKISLDGKRKRPAPSIASTRQNSK</sequence>
<feature type="region of interest" description="Disordered" evidence="1">
    <location>
        <begin position="18"/>
        <end position="42"/>
    </location>
</feature>
<evidence type="ECO:0000313" key="3">
    <source>
        <dbReference type="Proteomes" id="UP000278807"/>
    </source>
</evidence>
<dbReference type="Proteomes" id="UP000278807">
    <property type="component" value="Unassembled WGS sequence"/>
</dbReference>
<dbReference type="AlphaFoldDB" id="A0A0R3T5P3"/>
<reference evidence="2 3" key="2">
    <citation type="submission" date="2018-11" db="EMBL/GenBank/DDBJ databases">
        <authorList>
            <consortium name="Pathogen Informatics"/>
        </authorList>
    </citation>
    <scope>NUCLEOTIDE SEQUENCE [LARGE SCALE GENOMIC DNA]</scope>
</reference>
<evidence type="ECO:0000313" key="2">
    <source>
        <dbReference type="EMBL" id="VDN98240.1"/>
    </source>
</evidence>
<feature type="compositionally biased region" description="Pro residues" evidence="1">
    <location>
        <begin position="21"/>
        <end position="33"/>
    </location>
</feature>
<evidence type="ECO:0000313" key="4">
    <source>
        <dbReference type="WBParaSite" id="HNAJ_0000238101-mRNA-1"/>
    </source>
</evidence>
<dbReference type="WBParaSite" id="HNAJ_0000238101-mRNA-1">
    <property type="protein sequence ID" value="HNAJ_0000238101-mRNA-1"/>
    <property type="gene ID" value="HNAJ_0000238101"/>
</dbReference>
<name>A0A0R3T5P3_RODNA</name>
<keyword evidence="3" id="KW-1185">Reference proteome</keyword>
<accession>A0A0R3T5P3</accession>
<protein>
    <submittedName>
        <fullName evidence="2 4">Uncharacterized protein</fullName>
    </submittedName>
</protein>
<feature type="region of interest" description="Disordered" evidence="1">
    <location>
        <begin position="148"/>
        <end position="193"/>
    </location>
</feature>
<proteinExistence type="predicted"/>
<feature type="compositionally biased region" description="Low complexity" evidence="1">
    <location>
        <begin position="148"/>
        <end position="160"/>
    </location>
</feature>
<reference evidence="4" key="1">
    <citation type="submission" date="2017-02" db="UniProtKB">
        <authorList>
            <consortium name="WormBaseParasite"/>
        </authorList>
    </citation>
    <scope>IDENTIFICATION</scope>
</reference>
<gene>
    <name evidence="2" type="ORF">HNAJ_LOCUS2381</name>
</gene>
<evidence type="ECO:0000256" key="1">
    <source>
        <dbReference type="SAM" id="MobiDB-lite"/>
    </source>
</evidence>
<dbReference type="EMBL" id="UZAE01001150">
    <property type="protein sequence ID" value="VDN98240.1"/>
    <property type="molecule type" value="Genomic_DNA"/>
</dbReference>
<organism evidence="4">
    <name type="scientific">Rodentolepis nana</name>
    <name type="common">Dwarf tapeworm</name>
    <name type="synonym">Hymenolepis nana</name>
    <dbReference type="NCBI Taxonomy" id="102285"/>
    <lineage>
        <taxon>Eukaryota</taxon>
        <taxon>Metazoa</taxon>
        <taxon>Spiralia</taxon>
        <taxon>Lophotrochozoa</taxon>
        <taxon>Platyhelminthes</taxon>
        <taxon>Cestoda</taxon>
        <taxon>Eucestoda</taxon>
        <taxon>Cyclophyllidea</taxon>
        <taxon>Hymenolepididae</taxon>
        <taxon>Rodentolepis</taxon>
    </lineage>
</organism>